<dbReference type="RefSeq" id="WP_157403641.1">
    <property type="nucleotide sequence ID" value="NZ_JABULY010000006.1"/>
</dbReference>
<dbReference type="Proteomes" id="UP000732858">
    <property type="component" value="Unassembled WGS sequence"/>
</dbReference>
<dbReference type="InterPro" id="IPR018773">
    <property type="entry name" value="MeTrfase_reg_dom_prd"/>
</dbReference>
<dbReference type="Pfam" id="PF10119">
    <property type="entry name" value="MethyTransf_Reg"/>
    <property type="match status" value="1"/>
</dbReference>
<keyword evidence="5" id="KW-0489">Methyltransferase</keyword>
<dbReference type="OrthoDB" id="323463at2"/>
<evidence type="ECO:0000259" key="1">
    <source>
        <dbReference type="Pfam" id="PF10119"/>
    </source>
</evidence>
<evidence type="ECO:0000259" key="3">
    <source>
        <dbReference type="Pfam" id="PF21782"/>
    </source>
</evidence>
<dbReference type="Pfam" id="PF13649">
    <property type="entry name" value="Methyltransf_25"/>
    <property type="match status" value="1"/>
</dbReference>
<dbReference type="PANTHER" id="PTHR43667">
    <property type="entry name" value="CYCLOPROPANE-FATTY-ACYL-PHOSPHOLIPID SYNTHASE"/>
    <property type="match status" value="1"/>
</dbReference>
<dbReference type="InterPro" id="IPR050723">
    <property type="entry name" value="CFA/CMAS"/>
</dbReference>
<feature type="domain" description="Methyltransferase" evidence="2">
    <location>
        <begin position="50"/>
        <end position="147"/>
    </location>
</feature>
<evidence type="ECO:0000313" key="7">
    <source>
        <dbReference type="Proteomes" id="UP001196379"/>
    </source>
</evidence>
<dbReference type="GO" id="GO:0032259">
    <property type="term" value="P:methylation"/>
    <property type="evidence" value="ECO:0007669"/>
    <property type="project" value="UniProtKB-KW"/>
</dbReference>
<gene>
    <name evidence="4" type="ORF">HT657_08495</name>
    <name evidence="5" type="ORF">HT672_05975</name>
</gene>
<accession>A0A949T3P3</accession>
<dbReference type="SUPFAM" id="SSF53335">
    <property type="entry name" value="S-adenosyl-L-methionine-dependent methyltransferases"/>
    <property type="match status" value="1"/>
</dbReference>
<dbReference type="CDD" id="cd02440">
    <property type="entry name" value="AdoMet_MTases"/>
    <property type="match status" value="1"/>
</dbReference>
<organism evidence="5 6">
    <name type="scientific">Ursidibacter maritimus</name>
    <dbReference type="NCBI Taxonomy" id="1331689"/>
    <lineage>
        <taxon>Bacteria</taxon>
        <taxon>Pseudomonadati</taxon>
        <taxon>Pseudomonadota</taxon>
        <taxon>Gammaproteobacteria</taxon>
        <taxon>Pasteurellales</taxon>
        <taxon>Pasteurellaceae</taxon>
        <taxon>Ursidibacter</taxon>
    </lineage>
</organism>
<reference evidence="5 7" key="1">
    <citation type="journal article" date="2021" name="Mol. Ecol.">
        <title>Polar bear-adapted Ursidibacter maritimus are remarkably conserved after generations in captivity.</title>
        <authorList>
            <person name="Espinosa-Gongora C."/>
            <person name="Hansen M.J."/>
            <person name="Bertelsen M.F."/>
            <person name="Bojesen A.M."/>
        </authorList>
    </citation>
    <scope>NUCLEOTIDE SEQUENCE</scope>
    <source>
        <strain evidence="5">Pb43105x</strain>
        <strain evidence="4 7">Pb43106</strain>
    </source>
</reference>
<keyword evidence="5" id="KW-0808">Transferase</keyword>
<evidence type="ECO:0000313" key="4">
    <source>
        <dbReference type="EMBL" id="MBV6532159.1"/>
    </source>
</evidence>
<evidence type="ECO:0000313" key="6">
    <source>
        <dbReference type="Proteomes" id="UP000732858"/>
    </source>
</evidence>
<proteinExistence type="predicted"/>
<comment type="caution">
    <text evidence="5">The sequence shown here is derived from an EMBL/GenBank/DDBJ whole genome shotgun (WGS) entry which is preliminary data.</text>
</comment>
<evidence type="ECO:0000313" key="5">
    <source>
        <dbReference type="EMBL" id="MBV6546831.1"/>
    </source>
</evidence>
<dbReference type="AlphaFoldDB" id="A0A949T3P3"/>
<feature type="domain" description="Methyltransferase regulatory" evidence="1">
    <location>
        <begin position="220"/>
        <end position="304"/>
    </location>
</feature>
<protein>
    <submittedName>
        <fullName evidence="5">Methyltransferase regulatory domain-containing protein</fullName>
    </submittedName>
</protein>
<dbReference type="PANTHER" id="PTHR43667:SF2">
    <property type="entry name" value="FATTY ACID C-METHYL TRANSFERASE"/>
    <property type="match status" value="1"/>
</dbReference>
<dbReference type="InterPro" id="IPR048976">
    <property type="entry name" value="WHD_PKMT"/>
</dbReference>
<dbReference type="Gene3D" id="3.40.50.150">
    <property type="entry name" value="Vaccinia Virus protein VP39"/>
    <property type="match status" value="1"/>
</dbReference>
<dbReference type="GO" id="GO:0008168">
    <property type="term" value="F:methyltransferase activity"/>
    <property type="evidence" value="ECO:0007669"/>
    <property type="project" value="UniProtKB-KW"/>
</dbReference>
<keyword evidence="7" id="KW-1185">Reference proteome</keyword>
<dbReference type="EMBL" id="JABUMC010000011">
    <property type="protein sequence ID" value="MBV6546831.1"/>
    <property type="molecule type" value="Genomic_DNA"/>
</dbReference>
<dbReference type="GeneID" id="65549576"/>
<dbReference type="Pfam" id="PF21782">
    <property type="entry name" value="WHD_PKMT"/>
    <property type="match status" value="1"/>
</dbReference>
<evidence type="ECO:0000259" key="2">
    <source>
        <dbReference type="Pfam" id="PF13649"/>
    </source>
</evidence>
<dbReference type="Proteomes" id="UP001196379">
    <property type="component" value="Unassembled WGS sequence"/>
</dbReference>
<dbReference type="EMBL" id="JABULY010000006">
    <property type="protein sequence ID" value="MBV6532159.1"/>
    <property type="molecule type" value="Genomic_DNA"/>
</dbReference>
<name>A0A949T3P3_9PAST</name>
<dbReference type="InterPro" id="IPR041698">
    <property type="entry name" value="Methyltransf_25"/>
</dbReference>
<dbReference type="InterPro" id="IPR029063">
    <property type="entry name" value="SAM-dependent_MTases_sf"/>
</dbReference>
<feature type="domain" description="PKMT C-terminal winged helix" evidence="3">
    <location>
        <begin position="438"/>
        <end position="516"/>
    </location>
</feature>
<sequence>MNNTQLNNSNSAYDDIPYPSQVFHHCQPNRLHALAKLKGLNPPALDNARILEIGCSFGGNLIPHAIRYPNSQIIGIDLSEKQIAIGQQMMAELGLNNVTLIAADISKVNFENIQFDYIICHGVFGWVPEFVQNTILHITQHYLASNGVAFISHNTYPGWHLKDMVKELMQFGTDAQIHPFERIDQAKTLFDDTANLLAKYNPNIHTEFTKIANHIIQAEKYYVAHEYFEEINQPFYLHQFVKKVNGYGLGYVADSSVSNIGIIGSLSGMNNEQIYQRFDRDIVDIEQYFDFINQRPFRCTLLTHQHNLVGYDIDKYNLCHHFPDLYLKARLTRSGDGTNQSWVTSDGLFSISSSKFTDKIANQLNNSNQPCKISELQSLADGENINSSNDLLLVMIHQDNSYISYSPVEINPYGEYPKLADKFARLINFVSNNPSITKLSNIYGEIIALTPFTNCLAPYLDGTNHLKDLVKLMRNEFKNGNLVLNKDGKPVPYRNIRNGNLETMIKETLDNLQSNGYFNQY</sequence>